<dbReference type="InterPro" id="IPR042001">
    <property type="entry name" value="Sortase_F"/>
</dbReference>
<feature type="chain" id="PRO_5046267953" evidence="2">
    <location>
        <begin position="23"/>
        <end position="205"/>
    </location>
</feature>
<accession>A0ABS5LEF8</accession>
<name>A0ABS5LEF8_9BACI</name>
<dbReference type="PROSITE" id="PS51257">
    <property type="entry name" value="PROKAR_LIPOPROTEIN"/>
    <property type="match status" value="1"/>
</dbReference>
<keyword evidence="4" id="KW-1185">Reference proteome</keyword>
<dbReference type="SUPFAM" id="SSF63817">
    <property type="entry name" value="Sortase"/>
    <property type="match status" value="1"/>
</dbReference>
<dbReference type="InterPro" id="IPR023365">
    <property type="entry name" value="Sortase_dom-sf"/>
</dbReference>
<sequence>MVRKKALSNMILILFLAGCSGAQEKEGMPQPVKSIPIEVKSLKASSSSQAPVRKLGEGLTPETLSIPALGINTKVEKAGLLSDGTMDVPKDDQNTVWYKQGARPGEAGNAVIAGHVDNKTGPAVFFNLKKLKSGDELSVLDAKKERRTFVVEKVESYPYERAPIQSIFGRTNEPRLNLITCTGTYDKRKETHLERLVVYTKLKNS</sequence>
<organism evidence="3 4">
    <name type="scientific">Metabacillus flavus</name>
    <dbReference type="NCBI Taxonomy" id="2823519"/>
    <lineage>
        <taxon>Bacteria</taxon>
        <taxon>Bacillati</taxon>
        <taxon>Bacillota</taxon>
        <taxon>Bacilli</taxon>
        <taxon>Bacillales</taxon>
        <taxon>Bacillaceae</taxon>
        <taxon>Metabacillus</taxon>
    </lineage>
</organism>
<keyword evidence="2" id="KW-0732">Signal</keyword>
<dbReference type="EMBL" id="JAGVRK010000001">
    <property type="protein sequence ID" value="MBS2969120.1"/>
    <property type="molecule type" value="Genomic_DNA"/>
</dbReference>
<dbReference type="Gene3D" id="2.40.260.10">
    <property type="entry name" value="Sortase"/>
    <property type="match status" value="1"/>
</dbReference>
<feature type="signal peptide" evidence="2">
    <location>
        <begin position="1"/>
        <end position="22"/>
    </location>
</feature>
<dbReference type="Pfam" id="PF04203">
    <property type="entry name" value="Sortase"/>
    <property type="match status" value="1"/>
</dbReference>
<evidence type="ECO:0000313" key="4">
    <source>
        <dbReference type="Proteomes" id="UP000682403"/>
    </source>
</evidence>
<comment type="caution">
    <text evidence="3">The sequence shown here is derived from an EMBL/GenBank/DDBJ whole genome shotgun (WGS) entry which is preliminary data.</text>
</comment>
<dbReference type="RefSeq" id="WP_211558298.1">
    <property type="nucleotide sequence ID" value="NZ_JAGVRK010000001.1"/>
</dbReference>
<dbReference type="InterPro" id="IPR005754">
    <property type="entry name" value="Sortase"/>
</dbReference>
<keyword evidence="1" id="KW-0378">Hydrolase</keyword>
<evidence type="ECO:0000256" key="2">
    <source>
        <dbReference type="SAM" id="SignalP"/>
    </source>
</evidence>
<proteinExistence type="predicted"/>
<reference evidence="3 4" key="1">
    <citation type="submission" date="2021-04" db="EMBL/GenBank/DDBJ databases">
        <title>Metabacillus sp. strain KIGAM252 whole genome sequence.</title>
        <authorList>
            <person name="Seo M.-J."/>
            <person name="Cho E.-S."/>
            <person name="Hwang C.Y."/>
            <person name="Yoon D.J."/>
        </authorList>
    </citation>
    <scope>NUCLEOTIDE SEQUENCE [LARGE SCALE GENOMIC DNA]</scope>
    <source>
        <strain evidence="3 4">KIGAM252</strain>
    </source>
</reference>
<evidence type="ECO:0000256" key="1">
    <source>
        <dbReference type="ARBA" id="ARBA00022801"/>
    </source>
</evidence>
<dbReference type="Proteomes" id="UP000682403">
    <property type="component" value="Unassembled WGS sequence"/>
</dbReference>
<gene>
    <name evidence="3" type="ORF">J9317_10135</name>
</gene>
<dbReference type="CDD" id="cd05829">
    <property type="entry name" value="Sortase_F"/>
    <property type="match status" value="1"/>
</dbReference>
<protein>
    <submittedName>
        <fullName evidence="3">Class F sortase</fullName>
    </submittedName>
</protein>
<evidence type="ECO:0000313" key="3">
    <source>
        <dbReference type="EMBL" id="MBS2969120.1"/>
    </source>
</evidence>